<evidence type="ECO:0000256" key="1">
    <source>
        <dbReference type="ARBA" id="ARBA00005049"/>
    </source>
</evidence>
<protein>
    <recommendedName>
        <fullName evidence="4 10">Nicotinate-nucleotide--dimethylbenzimidazole phosphoribosyltransferase</fullName>
        <shortName evidence="10">NN:DBI PRT</shortName>
        <ecNumber evidence="3 10">2.4.2.21</ecNumber>
    </recommendedName>
    <alternativeName>
        <fullName evidence="8 10">N(1)-alpha-phosphoribosyltransferase</fullName>
    </alternativeName>
</protein>
<dbReference type="Gene3D" id="3.40.50.10210">
    <property type="match status" value="1"/>
</dbReference>
<reference evidence="11" key="1">
    <citation type="submission" date="2021-04" db="EMBL/GenBank/DDBJ databases">
        <authorList>
            <person name="Postec A."/>
        </authorList>
    </citation>
    <scope>NUCLEOTIDE SEQUENCE</scope>
    <source>
        <strain evidence="11">F1F22</strain>
    </source>
</reference>
<dbReference type="InterPro" id="IPR036087">
    <property type="entry name" value="Nict_dMeBzImd_PRibTrfase_sf"/>
</dbReference>
<comment type="similarity">
    <text evidence="2 10">Belongs to the CobT family.</text>
</comment>
<comment type="pathway">
    <text evidence="1 10">Nucleoside biosynthesis; alpha-ribazole biosynthesis; alpha-ribazole from 5,6-dimethylbenzimidazole: step 1/2.</text>
</comment>
<gene>
    <name evidence="10 11" type="primary">cobT</name>
    <name evidence="11" type="ORF">KDW03_07580</name>
</gene>
<dbReference type="InterPro" id="IPR023195">
    <property type="entry name" value="Nict_dMeBzImd_PRibTrfase_N"/>
</dbReference>
<evidence type="ECO:0000256" key="10">
    <source>
        <dbReference type="HAMAP-Rule" id="MF_00230"/>
    </source>
</evidence>
<dbReference type="PANTHER" id="PTHR43463">
    <property type="entry name" value="NICOTINATE-NUCLEOTIDE--DIMETHYLBENZIMIDAZOLE PHOSPHORIBOSYLTRANSFERASE"/>
    <property type="match status" value="1"/>
</dbReference>
<dbReference type="KEGG" id="taqu:KDW03_07580"/>
<dbReference type="SUPFAM" id="SSF52733">
    <property type="entry name" value="Nicotinate mononucleotide:5,6-dimethylbenzimidazole phosphoribosyltransferase (CobT)"/>
    <property type="match status" value="1"/>
</dbReference>
<accession>A0AAX3BAP3</accession>
<keyword evidence="12" id="KW-1185">Reference proteome</keyword>
<evidence type="ECO:0000256" key="5">
    <source>
        <dbReference type="ARBA" id="ARBA00022573"/>
    </source>
</evidence>
<dbReference type="RefSeq" id="WP_271434474.1">
    <property type="nucleotide sequence ID" value="NZ_CP073355.1"/>
</dbReference>
<dbReference type="HAMAP" id="MF_00230">
    <property type="entry name" value="CobT"/>
    <property type="match status" value="1"/>
</dbReference>
<proteinExistence type="inferred from homology"/>
<keyword evidence="7 10" id="KW-0808">Transferase</keyword>
<dbReference type="NCBIfam" id="TIGR03160">
    <property type="entry name" value="cobT_DBIPRT"/>
    <property type="match status" value="1"/>
</dbReference>
<dbReference type="EC" id="2.4.2.21" evidence="3 10"/>
<dbReference type="Gene3D" id="1.10.1610.10">
    <property type="match status" value="1"/>
</dbReference>
<dbReference type="Proteomes" id="UP001056539">
    <property type="component" value="Chromosome"/>
</dbReference>
<evidence type="ECO:0000313" key="11">
    <source>
        <dbReference type="EMBL" id="URA09347.1"/>
    </source>
</evidence>
<evidence type="ECO:0000256" key="3">
    <source>
        <dbReference type="ARBA" id="ARBA00011991"/>
    </source>
</evidence>
<evidence type="ECO:0000256" key="6">
    <source>
        <dbReference type="ARBA" id="ARBA00022676"/>
    </source>
</evidence>
<keyword evidence="6 10" id="KW-0328">Glycosyltransferase</keyword>
<dbReference type="FunFam" id="3.40.50.10210:FF:000001">
    <property type="entry name" value="Nicotinate-nucleotide--dimethylbenzimidazole phosphoribosyltransferase"/>
    <property type="match status" value="1"/>
</dbReference>
<evidence type="ECO:0000256" key="9">
    <source>
        <dbReference type="ARBA" id="ARBA00047340"/>
    </source>
</evidence>
<dbReference type="EMBL" id="CP073355">
    <property type="protein sequence ID" value="URA09347.1"/>
    <property type="molecule type" value="Genomic_DNA"/>
</dbReference>
<sequence length="364" mass="39345">MRLVEVKPVDRNILQQARKKMDNKTKPLGSLGMLEEIACRVAAIQKTLTPFVREVVVVVFAGDHGIVEEGVSLYPQEVTGQMVANFLRGGAAVNVFAREVGAKLLVADMGVKGELPSHPALINCKVRSGSRNFLREQALTREEVETAVRKGIEIASEYGKDADVLIAGEMGIGNTSSATLLLSGVCGIPVKVLVGRGTGLDDTMLRHKAKVLSQSFHRRRFDRHDPFSLLEAFGGLEIAGMVGFYLGAAALGKVFVVDGFIATAAYAIAKEIEPLVKEYAFLAHLSAEQGHRRVVEKLGLFPILQLGMRLGEGTGAVLTVPLLRAAVRALSEMASFDDAAVSRAKKNIKIFQKTLDFFGKYAII</sequence>
<feature type="active site" description="Proton acceptor" evidence="10">
    <location>
        <position position="312"/>
    </location>
</feature>
<evidence type="ECO:0000256" key="4">
    <source>
        <dbReference type="ARBA" id="ARBA00015486"/>
    </source>
</evidence>
<dbReference type="PANTHER" id="PTHR43463:SF1">
    <property type="entry name" value="NICOTINATE-NUCLEOTIDE--DIMETHYLBENZIMIDAZOLE PHOSPHORIBOSYLTRANSFERASE"/>
    <property type="match status" value="1"/>
</dbReference>
<comment type="catalytic activity">
    <reaction evidence="9 10">
        <text>5,6-dimethylbenzimidazole + nicotinate beta-D-ribonucleotide = alpha-ribazole 5'-phosphate + nicotinate + H(+)</text>
        <dbReference type="Rhea" id="RHEA:11196"/>
        <dbReference type="ChEBI" id="CHEBI:15378"/>
        <dbReference type="ChEBI" id="CHEBI:15890"/>
        <dbReference type="ChEBI" id="CHEBI:32544"/>
        <dbReference type="ChEBI" id="CHEBI:57502"/>
        <dbReference type="ChEBI" id="CHEBI:57918"/>
        <dbReference type="EC" id="2.4.2.21"/>
    </reaction>
</comment>
<evidence type="ECO:0000256" key="2">
    <source>
        <dbReference type="ARBA" id="ARBA00007110"/>
    </source>
</evidence>
<dbReference type="NCBIfam" id="NF000996">
    <property type="entry name" value="PRK00105.1"/>
    <property type="match status" value="1"/>
</dbReference>
<dbReference type="InterPro" id="IPR017846">
    <property type="entry name" value="Nict_dMeBzImd_PRibTrfase_bact"/>
</dbReference>
<dbReference type="InterPro" id="IPR003200">
    <property type="entry name" value="Nict_dMeBzImd_PRibTrfase"/>
</dbReference>
<evidence type="ECO:0000313" key="12">
    <source>
        <dbReference type="Proteomes" id="UP001056539"/>
    </source>
</evidence>
<keyword evidence="5 10" id="KW-0169">Cobalamin biosynthesis</keyword>
<dbReference type="Pfam" id="PF02277">
    <property type="entry name" value="DBI_PRT"/>
    <property type="match status" value="1"/>
</dbReference>
<organism evidence="11 12">
    <name type="scientific">Thermospira aquatica</name>
    <dbReference type="NCBI Taxonomy" id="2828656"/>
    <lineage>
        <taxon>Bacteria</taxon>
        <taxon>Pseudomonadati</taxon>
        <taxon>Spirochaetota</taxon>
        <taxon>Spirochaetia</taxon>
        <taxon>Brevinematales</taxon>
        <taxon>Thermospiraceae</taxon>
        <taxon>Thermospira</taxon>
    </lineage>
</organism>
<dbReference type="AlphaFoldDB" id="A0AAX3BAP3"/>
<dbReference type="GO" id="GO:0008939">
    <property type="term" value="F:nicotinate-nucleotide-dimethylbenzimidazole phosphoribosyltransferase activity"/>
    <property type="evidence" value="ECO:0007669"/>
    <property type="project" value="UniProtKB-UniRule"/>
</dbReference>
<comment type="function">
    <text evidence="10">Catalyzes the synthesis of alpha-ribazole-5'-phosphate from nicotinate mononucleotide (NAMN) and 5,6-dimethylbenzimidazole (DMB).</text>
</comment>
<name>A0AAX3BAP3_9SPIR</name>
<reference evidence="11" key="2">
    <citation type="submission" date="2022-06" db="EMBL/GenBank/DDBJ databases">
        <title>Thermospira aquatica gen. nov., sp. nov.</title>
        <authorList>
            <person name="Ben Ali Gam Z."/>
            <person name="Labat M."/>
        </authorList>
    </citation>
    <scope>NUCLEOTIDE SEQUENCE</scope>
    <source>
        <strain evidence="11">F1F22</strain>
    </source>
</reference>
<dbReference type="CDD" id="cd02439">
    <property type="entry name" value="DMB-PRT_CobT"/>
    <property type="match status" value="1"/>
</dbReference>
<evidence type="ECO:0000256" key="8">
    <source>
        <dbReference type="ARBA" id="ARBA00030686"/>
    </source>
</evidence>
<dbReference type="GO" id="GO:0009236">
    <property type="term" value="P:cobalamin biosynthetic process"/>
    <property type="evidence" value="ECO:0007669"/>
    <property type="project" value="UniProtKB-UniRule"/>
</dbReference>
<evidence type="ECO:0000256" key="7">
    <source>
        <dbReference type="ARBA" id="ARBA00022679"/>
    </source>
</evidence>